<dbReference type="NCBIfam" id="TIGR01133">
    <property type="entry name" value="murG"/>
    <property type="match status" value="1"/>
</dbReference>
<dbReference type="GO" id="GO:0071555">
    <property type="term" value="P:cell wall organization"/>
    <property type="evidence" value="ECO:0007669"/>
    <property type="project" value="UniProtKB-KW"/>
</dbReference>
<evidence type="ECO:0000256" key="4">
    <source>
        <dbReference type="ARBA" id="ARBA00022679"/>
    </source>
</evidence>
<feature type="binding site" evidence="10">
    <location>
        <position position="320"/>
    </location>
    <ligand>
        <name>UDP-N-acetyl-alpha-D-glucosamine</name>
        <dbReference type="ChEBI" id="CHEBI:57705"/>
    </ligand>
</feature>
<evidence type="ECO:0000256" key="6">
    <source>
        <dbReference type="ARBA" id="ARBA00022984"/>
    </source>
</evidence>
<evidence type="ECO:0000256" key="2">
    <source>
        <dbReference type="ARBA" id="ARBA00022618"/>
    </source>
</evidence>
<dbReference type="Pfam" id="PF04101">
    <property type="entry name" value="Glyco_tran_28_C"/>
    <property type="match status" value="1"/>
</dbReference>
<keyword evidence="4 10" id="KW-0808">Transferase</keyword>
<dbReference type="InterPro" id="IPR006009">
    <property type="entry name" value="GlcNAc_MurG"/>
</dbReference>
<keyword evidence="3 10" id="KW-0328">Glycosyltransferase</keyword>
<reference evidence="13 14" key="2">
    <citation type="journal article" date="2016" name="Genome Announc.">
        <title>Permanent Draft Genome Sequences for Two Variants of Frankia sp. Strain CpI1, the First Frankia Strain Isolated from Root Nodules of Comptonia peregrina.</title>
        <authorList>
            <person name="Oshone R."/>
            <person name="Hurst S.G.IV."/>
            <person name="Abebe-Akele F."/>
            <person name="Simpson S."/>
            <person name="Morris K."/>
            <person name="Thomas W.K."/>
            <person name="Tisa L.S."/>
        </authorList>
    </citation>
    <scope>NUCLEOTIDE SEQUENCE [LARGE SCALE GENOMIC DNA]</scope>
    <source>
        <strain evidence="14">CpI1-S</strain>
    </source>
</reference>
<dbReference type="RefSeq" id="WP_044888672.1">
    <property type="nucleotide sequence ID" value="NZ_JYFN01000107.1"/>
</dbReference>
<evidence type="ECO:0000256" key="7">
    <source>
        <dbReference type="ARBA" id="ARBA00023136"/>
    </source>
</evidence>
<dbReference type="HAMAP" id="MF_00033">
    <property type="entry name" value="MurG"/>
    <property type="match status" value="1"/>
</dbReference>
<accession>A0A0D8B5P9</accession>
<dbReference type="Gene3D" id="3.40.50.2000">
    <property type="entry name" value="Glycogen Phosphorylase B"/>
    <property type="match status" value="2"/>
</dbReference>
<dbReference type="GO" id="GO:0005975">
    <property type="term" value="P:carbohydrate metabolic process"/>
    <property type="evidence" value="ECO:0007669"/>
    <property type="project" value="InterPro"/>
</dbReference>
<proteinExistence type="inferred from homology"/>
<keyword evidence="1 10" id="KW-1003">Cell membrane</keyword>
<feature type="binding site" evidence="10">
    <location>
        <begin position="21"/>
        <end position="23"/>
    </location>
    <ligand>
        <name>UDP-N-acetyl-alpha-D-glucosamine</name>
        <dbReference type="ChEBI" id="CHEBI:57705"/>
    </ligand>
</feature>
<keyword evidence="2 10" id="KW-0132">Cell division</keyword>
<sequence>MSDAAPGLGQALRLIVTGGGTGGHVFPALTTVRTLQARLGDCGVEVLWVGAERSLEKRVADDEGIGFRPVATGKIRRSGNPLKMASPANVRDMGRVPLGVAQARSLVASWEPDVVLATGGYVAVPVGLAARMCRRPLVVHEQTVRLGLANRTLARVAARVAVSSAPSLELLPDAIRATAVVTGNPVRAEILTGQASRAVASLGWAGHDPALPTVYVTGGAQGSMQINTAVAGALPWLVEHANVIHQCGPGNVDSLRGRAAGLAAPGRYFLTGFLREEVADVLALADVVVSRSGAGTIAELTALGKAAVLIPLASSAGNEQAHNARYLQDAGAAVALEGEVPPERLREAVEPLLADPAARSLMARRARAFGRPDAAERLTDVILDAAGRR</sequence>
<comment type="caution">
    <text evidence="10">Lacks conserved residue(s) required for the propagation of feature annotation.</text>
</comment>
<dbReference type="Proteomes" id="UP000032545">
    <property type="component" value="Unassembled WGS sequence"/>
</dbReference>
<name>A0A0D8B5P9_9ACTN</name>
<dbReference type="EC" id="2.4.1.227" evidence="10"/>
<gene>
    <name evidence="10" type="primary">murG</name>
    <name evidence="13" type="ORF">FF36_06282</name>
</gene>
<dbReference type="UniPathway" id="UPA00219"/>
<dbReference type="EMBL" id="JYFN01000107">
    <property type="protein sequence ID" value="KJE19430.1"/>
    <property type="molecule type" value="Genomic_DNA"/>
</dbReference>
<dbReference type="GO" id="GO:0050511">
    <property type="term" value="F:undecaprenyldiphospho-muramoylpentapeptide beta-N-acetylglucosaminyltransferase activity"/>
    <property type="evidence" value="ECO:0007669"/>
    <property type="project" value="UniProtKB-UniRule"/>
</dbReference>
<evidence type="ECO:0000313" key="14">
    <source>
        <dbReference type="Proteomes" id="UP000032545"/>
    </source>
</evidence>
<keyword evidence="5 10" id="KW-0133">Cell shape</keyword>
<keyword evidence="6 10" id="KW-0573">Peptidoglycan synthesis</keyword>
<keyword evidence="7 10" id="KW-0472">Membrane</keyword>
<organism evidence="13 14">
    <name type="scientific">Frankia torreyi</name>
    <dbReference type="NCBI Taxonomy" id="1856"/>
    <lineage>
        <taxon>Bacteria</taxon>
        <taxon>Bacillati</taxon>
        <taxon>Actinomycetota</taxon>
        <taxon>Actinomycetes</taxon>
        <taxon>Frankiales</taxon>
        <taxon>Frankiaceae</taxon>
        <taxon>Frankia</taxon>
    </lineage>
</organism>
<dbReference type="GO" id="GO:0008360">
    <property type="term" value="P:regulation of cell shape"/>
    <property type="evidence" value="ECO:0007669"/>
    <property type="project" value="UniProtKB-KW"/>
</dbReference>
<feature type="domain" description="Glycosyltransferase family 28 N-terminal" evidence="11">
    <location>
        <begin position="15"/>
        <end position="161"/>
    </location>
</feature>
<comment type="caution">
    <text evidence="13">The sequence shown here is derived from an EMBL/GenBank/DDBJ whole genome shotgun (WGS) entry which is preliminary data.</text>
</comment>
<dbReference type="Pfam" id="PF03033">
    <property type="entry name" value="Glyco_transf_28"/>
    <property type="match status" value="1"/>
</dbReference>
<keyword evidence="9 10" id="KW-0961">Cell wall biogenesis/degradation</keyword>
<dbReference type="GO" id="GO:0009252">
    <property type="term" value="P:peptidoglycan biosynthetic process"/>
    <property type="evidence" value="ECO:0007669"/>
    <property type="project" value="UniProtKB-UniRule"/>
</dbReference>
<keyword evidence="8 10" id="KW-0131">Cell cycle</keyword>
<evidence type="ECO:0000256" key="3">
    <source>
        <dbReference type="ARBA" id="ARBA00022676"/>
    </source>
</evidence>
<dbReference type="InterPro" id="IPR004276">
    <property type="entry name" value="GlycoTrans_28_N"/>
</dbReference>
<dbReference type="InterPro" id="IPR007235">
    <property type="entry name" value="Glyco_trans_28_C"/>
</dbReference>
<comment type="pathway">
    <text evidence="10">Cell wall biogenesis; peptidoglycan biosynthesis.</text>
</comment>
<protein>
    <recommendedName>
        <fullName evidence="10">UDP-N-acetylglucosamine--N-acetylmuramyl-(pentapeptide) pyrophosphoryl-undecaprenol N-acetylglucosamine transferase</fullName>
        <ecNumber evidence="10">2.4.1.227</ecNumber>
    </recommendedName>
    <alternativeName>
        <fullName evidence="10">Undecaprenyl-PP-MurNAc-pentapeptide-UDPGlcNAc GlcNAc transferase</fullName>
    </alternativeName>
</protein>
<comment type="subcellular location">
    <subcellularLocation>
        <location evidence="10">Cell membrane</location>
        <topology evidence="10">Peripheral membrane protein</topology>
        <orientation evidence="10">Cytoplasmic side</orientation>
    </subcellularLocation>
</comment>
<dbReference type="SUPFAM" id="SSF53756">
    <property type="entry name" value="UDP-Glycosyltransferase/glycogen phosphorylase"/>
    <property type="match status" value="1"/>
</dbReference>
<dbReference type="GO" id="GO:0051991">
    <property type="term" value="F:UDP-N-acetyl-D-glucosamine:N-acetylmuramoyl-L-alanyl-D-glutamyl-meso-2,6-diaminopimelyl-D-alanyl-D-alanine-diphosphoundecaprenol 4-beta-N-acetylglucosaminlytransferase activity"/>
    <property type="evidence" value="ECO:0007669"/>
    <property type="project" value="RHEA"/>
</dbReference>
<evidence type="ECO:0000256" key="1">
    <source>
        <dbReference type="ARBA" id="ARBA00022475"/>
    </source>
</evidence>
<dbReference type="GO" id="GO:0051301">
    <property type="term" value="P:cell division"/>
    <property type="evidence" value="ECO:0007669"/>
    <property type="project" value="UniProtKB-KW"/>
</dbReference>
<keyword evidence="14" id="KW-1185">Reference proteome</keyword>
<evidence type="ECO:0000256" key="8">
    <source>
        <dbReference type="ARBA" id="ARBA00023306"/>
    </source>
</evidence>
<dbReference type="PATRIC" id="fig|1502723.3.peg.815"/>
<comment type="catalytic activity">
    <reaction evidence="10">
        <text>di-trans,octa-cis-undecaprenyl diphospho-N-acetyl-alpha-D-muramoyl-L-alanyl-D-glutamyl-meso-2,6-diaminopimeloyl-D-alanyl-D-alanine + UDP-N-acetyl-alpha-D-glucosamine = di-trans,octa-cis-undecaprenyl diphospho-[N-acetyl-alpha-D-glucosaminyl-(1-&gt;4)]-N-acetyl-alpha-D-muramoyl-L-alanyl-D-glutamyl-meso-2,6-diaminopimeloyl-D-alanyl-D-alanine + UDP + H(+)</text>
        <dbReference type="Rhea" id="RHEA:31227"/>
        <dbReference type="ChEBI" id="CHEBI:15378"/>
        <dbReference type="ChEBI" id="CHEBI:57705"/>
        <dbReference type="ChEBI" id="CHEBI:58223"/>
        <dbReference type="ChEBI" id="CHEBI:61387"/>
        <dbReference type="ChEBI" id="CHEBI:61388"/>
        <dbReference type="EC" id="2.4.1.227"/>
    </reaction>
</comment>
<dbReference type="GO" id="GO:0005886">
    <property type="term" value="C:plasma membrane"/>
    <property type="evidence" value="ECO:0007669"/>
    <property type="project" value="UniProtKB-SubCell"/>
</dbReference>
<evidence type="ECO:0000256" key="5">
    <source>
        <dbReference type="ARBA" id="ARBA00022960"/>
    </source>
</evidence>
<dbReference type="OrthoDB" id="9808936at2"/>
<evidence type="ECO:0000259" key="11">
    <source>
        <dbReference type="Pfam" id="PF03033"/>
    </source>
</evidence>
<evidence type="ECO:0000256" key="9">
    <source>
        <dbReference type="ARBA" id="ARBA00023316"/>
    </source>
</evidence>
<comment type="function">
    <text evidence="10">Cell wall formation. Catalyzes the transfer of a GlcNAc subunit on undecaprenyl-pyrophosphoryl-MurNAc-pentapeptide (lipid intermediate I) to form undecaprenyl-pyrophosphoryl-MurNAc-(pentapeptide)GlcNAc (lipid intermediate II).</text>
</comment>
<dbReference type="PANTHER" id="PTHR21015:SF22">
    <property type="entry name" value="GLYCOSYLTRANSFERASE"/>
    <property type="match status" value="1"/>
</dbReference>
<dbReference type="PANTHER" id="PTHR21015">
    <property type="entry name" value="UDP-N-ACETYLGLUCOSAMINE--N-ACETYLMURAMYL-(PENTAPEPTIDE) PYROPHOSPHORYL-UNDECAPRENOL N-ACETYLGLUCOSAMINE TRANSFERASE 1"/>
    <property type="match status" value="1"/>
</dbReference>
<feature type="domain" description="Glycosyl transferase family 28 C-terminal" evidence="12">
    <location>
        <begin position="213"/>
        <end position="378"/>
    </location>
</feature>
<evidence type="ECO:0000259" key="12">
    <source>
        <dbReference type="Pfam" id="PF04101"/>
    </source>
</evidence>
<dbReference type="AlphaFoldDB" id="A0A0D8B5P9"/>
<comment type="similarity">
    <text evidence="10">Belongs to the glycosyltransferase 28 family. MurG subfamily.</text>
</comment>
<reference evidence="14" key="1">
    <citation type="submission" date="2015-02" db="EMBL/GenBank/DDBJ databases">
        <title>Draft Genome of Frankia sp. CpI1-S.</title>
        <authorList>
            <person name="Oshone R.T."/>
            <person name="Ngom M."/>
            <person name="Ghodhbane-Gtari F."/>
            <person name="Gtari M."/>
            <person name="Morris K."/>
            <person name="Thomas K."/>
            <person name="Sen A."/>
            <person name="Tisa L.S."/>
        </authorList>
    </citation>
    <scope>NUCLEOTIDE SEQUENCE [LARGE SCALE GENOMIC DNA]</scope>
    <source>
        <strain evidence="14">CpI1-S</strain>
    </source>
</reference>
<feature type="binding site" evidence="10">
    <location>
        <position position="187"/>
    </location>
    <ligand>
        <name>UDP-N-acetyl-alpha-D-glucosamine</name>
        <dbReference type="ChEBI" id="CHEBI:57705"/>
    </ligand>
</feature>
<evidence type="ECO:0000256" key="10">
    <source>
        <dbReference type="HAMAP-Rule" id="MF_00033"/>
    </source>
</evidence>
<evidence type="ECO:0000313" key="13">
    <source>
        <dbReference type="EMBL" id="KJE19430.1"/>
    </source>
</evidence>
<dbReference type="CDD" id="cd03785">
    <property type="entry name" value="GT28_MurG"/>
    <property type="match status" value="1"/>
</dbReference>